<evidence type="ECO:0000256" key="1">
    <source>
        <dbReference type="SAM" id="Phobius"/>
    </source>
</evidence>
<feature type="transmembrane region" description="Helical" evidence="1">
    <location>
        <begin position="7"/>
        <end position="28"/>
    </location>
</feature>
<keyword evidence="1" id="KW-0472">Membrane</keyword>
<dbReference type="EMBL" id="MHCH01000020">
    <property type="protein sequence ID" value="OGY17564.1"/>
    <property type="molecule type" value="Genomic_DNA"/>
</dbReference>
<keyword evidence="1" id="KW-1133">Transmembrane helix</keyword>
<dbReference type="SUPFAM" id="SSF49265">
    <property type="entry name" value="Fibronectin type III"/>
    <property type="match status" value="1"/>
</dbReference>
<gene>
    <name evidence="2" type="ORF">A2784_02805</name>
</gene>
<evidence type="ECO:0000313" key="3">
    <source>
        <dbReference type="Proteomes" id="UP000177324"/>
    </source>
</evidence>
<dbReference type="SUPFAM" id="SSF49464">
    <property type="entry name" value="Carboxypeptidase regulatory domain-like"/>
    <property type="match status" value="1"/>
</dbReference>
<evidence type="ECO:0008006" key="4">
    <source>
        <dbReference type="Google" id="ProtNLM"/>
    </source>
</evidence>
<dbReference type="InterPro" id="IPR003961">
    <property type="entry name" value="FN3_dom"/>
</dbReference>
<comment type="caution">
    <text evidence="2">The sequence shown here is derived from an EMBL/GenBank/DDBJ whole genome shotgun (WGS) entry which is preliminary data.</text>
</comment>
<dbReference type="InterPro" id="IPR013783">
    <property type="entry name" value="Ig-like_fold"/>
</dbReference>
<sequence>MRSNRKTILGISGLVLLIVVMGLGLMLVRQKQNVEIEARFSELNLVVANVTDTSVSLWWKTDKPESGCLVARVFPQGEEKRVCDKERKITHLVEVGGLVAETRYSLKVKTETRELTLNPYLGAWVSTRLTLPGGQPRWGNGQVADVKGVPVVGATVFMSPNLSDRMYFPVAAMTDDSGYYQLDLAKLDFQYPGEFNEYFVEVVDYQGRKLIEMTMEKDTVAPFPVVTVSLGEP</sequence>
<dbReference type="CDD" id="cd00063">
    <property type="entry name" value="FN3"/>
    <property type="match status" value="1"/>
</dbReference>
<accession>A0A1G1VQG3</accession>
<dbReference type="STRING" id="1797589.A2784_02805"/>
<proteinExistence type="predicted"/>
<dbReference type="Gene3D" id="2.60.40.10">
    <property type="entry name" value="Immunoglobulins"/>
    <property type="match status" value="1"/>
</dbReference>
<dbReference type="Proteomes" id="UP000177324">
    <property type="component" value="Unassembled WGS sequence"/>
</dbReference>
<evidence type="ECO:0000313" key="2">
    <source>
        <dbReference type="EMBL" id="OGY17564.1"/>
    </source>
</evidence>
<dbReference type="AlphaFoldDB" id="A0A1G1VQG3"/>
<name>A0A1G1VQG3_9BACT</name>
<organism evidence="2 3">
    <name type="scientific">Candidatus Chisholmbacteria bacterium RIFCSPHIGHO2_01_FULL_48_12</name>
    <dbReference type="NCBI Taxonomy" id="1797589"/>
    <lineage>
        <taxon>Bacteria</taxon>
        <taxon>Candidatus Chisholmiibacteriota</taxon>
    </lineage>
</organism>
<keyword evidence="1" id="KW-0812">Transmembrane</keyword>
<dbReference type="InterPro" id="IPR008969">
    <property type="entry name" value="CarboxyPept-like_regulatory"/>
</dbReference>
<dbReference type="InterPro" id="IPR036116">
    <property type="entry name" value="FN3_sf"/>
</dbReference>
<protein>
    <recommendedName>
        <fullName evidence="4">Fibronectin type-III domain-containing protein</fullName>
    </recommendedName>
</protein>
<reference evidence="2 3" key="1">
    <citation type="journal article" date="2016" name="Nat. Commun.">
        <title>Thousands of microbial genomes shed light on interconnected biogeochemical processes in an aquifer system.</title>
        <authorList>
            <person name="Anantharaman K."/>
            <person name="Brown C.T."/>
            <person name="Hug L.A."/>
            <person name="Sharon I."/>
            <person name="Castelle C.J."/>
            <person name="Probst A.J."/>
            <person name="Thomas B.C."/>
            <person name="Singh A."/>
            <person name="Wilkins M.J."/>
            <person name="Karaoz U."/>
            <person name="Brodie E.L."/>
            <person name="Williams K.H."/>
            <person name="Hubbard S.S."/>
            <person name="Banfield J.F."/>
        </authorList>
    </citation>
    <scope>NUCLEOTIDE SEQUENCE [LARGE SCALE GENOMIC DNA]</scope>
</reference>